<sequence>MLTNFYTLNSISTEGNQTKALITINKDHEVFLGHFPGNPVTPGVCMMHIIKELTEQVVGKKLFMQSSNNIKFLALINPEKTPDLTLDISIVETEEGYKVRSETRFLEILALKLSSLYIVK</sequence>
<gene>
    <name evidence="2" type="ORF">LV85_03535</name>
</gene>
<feature type="domain" description="ApeI dehydratase-like" evidence="1">
    <location>
        <begin position="13"/>
        <end position="99"/>
    </location>
</feature>
<dbReference type="InterPro" id="IPR029069">
    <property type="entry name" value="HotDog_dom_sf"/>
</dbReference>
<evidence type="ECO:0000313" key="2">
    <source>
        <dbReference type="EMBL" id="PZX48720.1"/>
    </source>
</evidence>
<dbReference type="OrthoDB" id="9772788at2"/>
<dbReference type="GO" id="GO:0016829">
    <property type="term" value="F:lyase activity"/>
    <property type="evidence" value="ECO:0007669"/>
    <property type="project" value="UniProtKB-KW"/>
</dbReference>
<dbReference type="Pfam" id="PF22818">
    <property type="entry name" value="ApeI-like"/>
    <property type="match status" value="1"/>
</dbReference>
<accession>A0A2W7QRR4</accession>
<proteinExistence type="predicted"/>
<evidence type="ECO:0000259" key="1">
    <source>
        <dbReference type="Pfam" id="PF22818"/>
    </source>
</evidence>
<dbReference type="AlphaFoldDB" id="A0A2W7QRR4"/>
<reference evidence="2 3" key="1">
    <citation type="submission" date="2018-06" db="EMBL/GenBank/DDBJ databases">
        <title>Genomic Encyclopedia of Archaeal and Bacterial Type Strains, Phase II (KMG-II): from individual species to whole genera.</title>
        <authorList>
            <person name="Goeker M."/>
        </authorList>
    </citation>
    <scope>NUCLEOTIDE SEQUENCE [LARGE SCALE GENOMIC DNA]</scope>
    <source>
        <strain evidence="2 3">DSM 19830</strain>
    </source>
</reference>
<dbReference type="SUPFAM" id="SSF54637">
    <property type="entry name" value="Thioesterase/thiol ester dehydrase-isomerase"/>
    <property type="match status" value="1"/>
</dbReference>
<comment type="caution">
    <text evidence="2">The sequence shown here is derived from an EMBL/GenBank/DDBJ whole genome shotgun (WGS) entry which is preliminary data.</text>
</comment>
<dbReference type="InterPro" id="IPR054545">
    <property type="entry name" value="ApeI-like"/>
</dbReference>
<protein>
    <submittedName>
        <fullName evidence="2">3-hydroxyacyl-[acyl-carrier-protein] dehydratase</fullName>
    </submittedName>
</protein>
<dbReference type="RefSeq" id="WP_111321837.1">
    <property type="nucleotide sequence ID" value="NZ_QKZT01000018.1"/>
</dbReference>
<evidence type="ECO:0000313" key="3">
    <source>
        <dbReference type="Proteomes" id="UP000248882"/>
    </source>
</evidence>
<organism evidence="2 3">
    <name type="scientific">Algoriphagus chordae</name>
    <dbReference type="NCBI Taxonomy" id="237019"/>
    <lineage>
        <taxon>Bacteria</taxon>
        <taxon>Pseudomonadati</taxon>
        <taxon>Bacteroidota</taxon>
        <taxon>Cytophagia</taxon>
        <taxon>Cytophagales</taxon>
        <taxon>Cyclobacteriaceae</taxon>
        <taxon>Algoriphagus</taxon>
    </lineage>
</organism>
<dbReference type="Proteomes" id="UP000248882">
    <property type="component" value="Unassembled WGS sequence"/>
</dbReference>
<dbReference type="Gene3D" id="3.10.129.10">
    <property type="entry name" value="Hotdog Thioesterase"/>
    <property type="match status" value="1"/>
</dbReference>
<keyword evidence="3" id="KW-1185">Reference proteome</keyword>
<dbReference type="EMBL" id="QKZT01000018">
    <property type="protein sequence ID" value="PZX48720.1"/>
    <property type="molecule type" value="Genomic_DNA"/>
</dbReference>
<name>A0A2W7QRR4_9BACT</name>